<dbReference type="PANTHER" id="PTHR38108:SF1">
    <property type="entry name" value="UPF0319 PROTEIN YCCT"/>
    <property type="match status" value="1"/>
</dbReference>
<feature type="chain" id="PRO_5015766076" description="DUF2057 domain-containing protein" evidence="3">
    <location>
        <begin position="22"/>
        <end position="220"/>
    </location>
</feature>
<protein>
    <recommendedName>
        <fullName evidence="6">DUF2057 domain-containing protein</fullName>
    </recommendedName>
</protein>
<dbReference type="InterPro" id="IPR018635">
    <property type="entry name" value="UPF0319"/>
</dbReference>
<comment type="caution">
    <text evidence="4">The sequence shown here is derived from an EMBL/GenBank/DDBJ whole genome shotgun (WGS) entry which is preliminary data.</text>
</comment>
<evidence type="ECO:0000256" key="3">
    <source>
        <dbReference type="SAM" id="SignalP"/>
    </source>
</evidence>
<evidence type="ECO:0000256" key="1">
    <source>
        <dbReference type="ARBA" id="ARBA00008490"/>
    </source>
</evidence>
<organism evidence="4 5">
    <name type="scientific">Photobacterium frigidiphilum</name>
    <dbReference type="NCBI Taxonomy" id="264736"/>
    <lineage>
        <taxon>Bacteria</taxon>
        <taxon>Pseudomonadati</taxon>
        <taxon>Pseudomonadota</taxon>
        <taxon>Gammaproteobacteria</taxon>
        <taxon>Vibrionales</taxon>
        <taxon>Vibrionaceae</taxon>
        <taxon>Photobacterium</taxon>
    </lineage>
</organism>
<evidence type="ECO:0000313" key="4">
    <source>
        <dbReference type="EMBL" id="PSU51724.1"/>
    </source>
</evidence>
<dbReference type="Proteomes" id="UP000240987">
    <property type="component" value="Unassembled WGS sequence"/>
</dbReference>
<proteinExistence type="inferred from homology"/>
<evidence type="ECO:0008006" key="6">
    <source>
        <dbReference type="Google" id="ProtNLM"/>
    </source>
</evidence>
<reference evidence="4 5" key="1">
    <citation type="submission" date="2018-01" db="EMBL/GenBank/DDBJ databases">
        <title>Whole genome sequencing of Histamine producing bacteria.</title>
        <authorList>
            <person name="Butler K."/>
        </authorList>
    </citation>
    <scope>NUCLEOTIDE SEQUENCE [LARGE SCALE GENOMIC DNA]</scope>
    <source>
        <strain evidence="4 5">JCM 12947</strain>
    </source>
</reference>
<dbReference type="EMBL" id="PYMJ01000001">
    <property type="protein sequence ID" value="PSU51724.1"/>
    <property type="molecule type" value="Genomic_DNA"/>
</dbReference>
<comment type="similarity">
    <text evidence="1">Belongs to the UPF0319 family.</text>
</comment>
<evidence type="ECO:0000256" key="2">
    <source>
        <dbReference type="ARBA" id="ARBA00022729"/>
    </source>
</evidence>
<accession>A0A2T3JRK3</accession>
<sequence length="220" mass="23647">MKLKTIAATGLLSLLALPAFADVTLHLPDQVTLLSVNGAEGKSGLLQFISKSSPESINLPNGNNQIVYEVSKIFNKGSTQGKRYQSSAIVLSFDSADSSLVMEVPPLNSMSAANKFDKSLAINLKDKSGSPLQFTNELLPINELSFKKNYSSLLSNYNQSKNPSTITTTHSTAASSQHAEPVTANFAAPVSDMTALKQSFNQMDSKSKQAFLSWAVQNIN</sequence>
<dbReference type="OrthoDB" id="6214057at2"/>
<evidence type="ECO:0000313" key="5">
    <source>
        <dbReference type="Proteomes" id="UP000240987"/>
    </source>
</evidence>
<gene>
    <name evidence="4" type="ORF">C9J12_01925</name>
</gene>
<dbReference type="Pfam" id="PF09829">
    <property type="entry name" value="DUF2057"/>
    <property type="match status" value="1"/>
</dbReference>
<keyword evidence="2 3" id="KW-0732">Signal</keyword>
<dbReference type="PANTHER" id="PTHR38108">
    <property type="entry name" value="UPF0319 PROTEIN YCCT"/>
    <property type="match status" value="1"/>
</dbReference>
<dbReference type="RefSeq" id="WP_107241157.1">
    <property type="nucleotide sequence ID" value="NZ_PYMJ01000001.1"/>
</dbReference>
<feature type="signal peptide" evidence="3">
    <location>
        <begin position="1"/>
        <end position="21"/>
    </location>
</feature>
<dbReference type="AlphaFoldDB" id="A0A2T3JRK3"/>
<keyword evidence="5" id="KW-1185">Reference proteome</keyword>
<name>A0A2T3JRK3_9GAMM</name>